<evidence type="ECO:0000313" key="3">
    <source>
        <dbReference type="Proteomes" id="UP000298652"/>
    </source>
</evidence>
<dbReference type="Gene3D" id="2.30.30.30">
    <property type="match status" value="1"/>
</dbReference>
<dbReference type="Proteomes" id="UP000298652">
    <property type="component" value="Chromosome 5"/>
</dbReference>
<dbReference type="Gramene" id="TKW14831">
    <property type="protein sequence ID" value="TKW14831"/>
    <property type="gene ID" value="SEVIR_5G193700v2"/>
</dbReference>
<dbReference type="AlphaFoldDB" id="A0A4U6UFD3"/>
<name>A0A4U6UFD3_SETVI</name>
<organism evidence="2 3">
    <name type="scientific">Setaria viridis</name>
    <name type="common">Green bristlegrass</name>
    <name type="synonym">Setaria italica subsp. viridis</name>
    <dbReference type="NCBI Taxonomy" id="4556"/>
    <lineage>
        <taxon>Eukaryota</taxon>
        <taxon>Viridiplantae</taxon>
        <taxon>Streptophyta</taxon>
        <taxon>Embryophyta</taxon>
        <taxon>Tracheophyta</taxon>
        <taxon>Spermatophyta</taxon>
        <taxon>Magnoliopsida</taxon>
        <taxon>Liliopsida</taxon>
        <taxon>Poales</taxon>
        <taxon>Poaceae</taxon>
        <taxon>PACMAD clade</taxon>
        <taxon>Panicoideae</taxon>
        <taxon>Panicodae</taxon>
        <taxon>Paniceae</taxon>
        <taxon>Cenchrinae</taxon>
        <taxon>Setaria</taxon>
    </lineage>
</organism>
<dbReference type="InterPro" id="IPR008991">
    <property type="entry name" value="Translation_prot_SH3-like_sf"/>
</dbReference>
<gene>
    <name evidence="2" type="ORF">SEVIR_5G193700v2</name>
</gene>
<dbReference type="SUPFAM" id="SSF50104">
    <property type="entry name" value="Translation proteins SH3-like domain"/>
    <property type="match status" value="1"/>
</dbReference>
<keyword evidence="3" id="KW-1185">Reference proteome</keyword>
<reference evidence="2" key="1">
    <citation type="submission" date="2019-03" db="EMBL/GenBank/DDBJ databases">
        <title>WGS assembly of Setaria viridis.</title>
        <authorList>
            <person name="Huang P."/>
            <person name="Jenkins J."/>
            <person name="Grimwood J."/>
            <person name="Barry K."/>
            <person name="Healey A."/>
            <person name="Mamidi S."/>
            <person name="Sreedasyam A."/>
            <person name="Shu S."/>
            <person name="Feldman M."/>
            <person name="Wu J."/>
            <person name="Yu Y."/>
            <person name="Chen C."/>
            <person name="Johnson J."/>
            <person name="Rokhsar D."/>
            <person name="Baxter I."/>
            <person name="Schmutz J."/>
            <person name="Brutnell T."/>
            <person name="Kellogg E."/>
        </authorList>
    </citation>
    <scope>NUCLEOTIDE SEQUENCE [LARGE SCALE GENOMIC DNA]</scope>
</reference>
<protein>
    <submittedName>
        <fullName evidence="2">Uncharacterized protein</fullName>
    </submittedName>
</protein>
<proteinExistence type="predicted"/>
<sequence length="76" mass="7993">MLRGRPGAVATHPALVADLDLRWRICNVESHAGDRGALARCSGDYAVVISQNTTAPPVPRGPNLLGEGSHVHIDSV</sequence>
<evidence type="ECO:0000256" key="1">
    <source>
        <dbReference type="SAM" id="MobiDB-lite"/>
    </source>
</evidence>
<dbReference type="InterPro" id="IPR014722">
    <property type="entry name" value="Rib_uL2_dom2"/>
</dbReference>
<accession>A0A4U6UFD3</accession>
<feature type="region of interest" description="Disordered" evidence="1">
    <location>
        <begin position="53"/>
        <end position="76"/>
    </location>
</feature>
<evidence type="ECO:0000313" key="2">
    <source>
        <dbReference type="EMBL" id="TKW14831.1"/>
    </source>
</evidence>
<dbReference type="EMBL" id="CM016556">
    <property type="protein sequence ID" value="TKW14831.1"/>
    <property type="molecule type" value="Genomic_DNA"/>
</dbReference>